<accession>A0A1W4X8A0</accession>
<feature type="region of interest" description="Disordered" evidence="1">
    <location>
        <begin position="82"/>
        <end position="105"/>
    </location>
</feature>
<dbReference type="KEGG" id="apln:108739289"/>
<evidence type="ECO:0000313" key="4">
    <source>
        <dbReference type="RefSeq" id="XP_018328633.1"/>
    </source>
</evidence>
<dbReference type="InterPro" id="IPR001478">
    <property type="entry name" value="PDZ"/>
</dbReference>
<feature type="region of interest" description="Disordered" evidence="1">
    <location>
        <begin position="319"/>
        <end position="346"/>
    </location>
</feature>
<evidence type="ECO:0000259" key="2">
    <source>
        <dbReference type="PROSITE" id="PS50106"/>
    </source>
</evidence>
<dbReference type="InterPro" id="IPR036034">
    <property type="entry name" value="PDZ_sf"/>
</dbReference>
<dbReference type="InParanoid" id="A0A1W4X8A0"/>
<protein>
    <submittedName>
        <fullName evidence="4">Tyrosine-protein phosphatase non-receptor type 13 isoform X1</fullName>
    </submittedName>
</protein>
<proteinExistence type="predicted"/>
<dbReference type="Gene3D" id="2.30.42.10">
    <property type="match status" value="1"/>
</dbReference>
<organism evidence="3 4">
    <name type="scientific">Agrilus planipennis</name>
    <name type="common">Emerald ash borer</name>
    <name type="synonym">Agrilus marcopoli</name>
    <dbReference type="NCBI Taxonomy" id="224129"/>
    <lineage>
        <taxon>Eukaryota</taxon>
        <taxon>Metazoa</taxon>
        <taxon>Ecdysozoa</taxon>
        <taxon>Arthropoda</taxon>
        <taxon>Hexapoda</taxon>
        <taxon>Insecta</taxon>
        <taxon>Pterygota</taxon>
        <taxon>Neoptera</taxon>
        <taxon>Endopterygota</taxon>
        <taxon>Coleoptera</taxon>
        <taxon>Polyphaga</taxon>
        <taxon>Elateriformia</taxon>
        <taxon>Buprestoidea</taxon>
        <taxon>Buprestidae</taxon>
        <taxon>Agrilinae</taxon>
        <taxon>Agrilus</taxon>
    </lineage>
</organism>
<sequence length="519" mass="57994">MVLFGQTTTEPARKMLNTQGVTGVENSPQLVRIFPLRHSIEVNNFESAAVCDVQENNKDFSSWNGTISQRWRRLRKCCASLRTPSAQSTPEQSRDALLDDSNSNPRILVSTPHTSSSLRLPGKKAGSVQELLRSKLNRIHVGLRKRRALSVQEVFSSPTEEKPTFYVPSPNERVPSIGPNRNPSNFVCDEPSRPKEIHRSRPRTRYSDYDPHEILIQKIDNGYHSYESQGYDSLPFEPEPDYDDPPWKNKTTKSPSRRWSMADGLMTKKSAGQQSQRHEVDSGPSSIAYEHVLPVNNGGAKKPSVTGHNVSKIPKAKLVSGKLRERTRSHSPATINNDNNSNAKDNAKTSKVVTSNSYYGIVNSEQRQEVHTNKDYGRINRQELLEELEEEEEESKFCTLPRGGGSSFTICQVTFNKGPGYKALGFSIVGGTDSPKGSIGIYVKTIFPNGQAADNGTLKEGDEILAVNSKPLHGLSHKEAIGVFKKIRSGPVLLHIGRRIPKRRRERLVPITKKQPQFH</sequence>
<dbReference type="SUPFAM" id="SSF50156">
    <property type="entry name" value="PDZ domain-like"/>
    <property type="match status" value="1"/>
</dbReference>
<feature type="compositionally biased region" description="Low complexity" evidence="1">
    <location>
        <begin position="333"/>
        <end position="344"/>
    </location>
</feature>
<dbReference type="Proteomes" id="UP000192223">
    <property type="component" value="Unplaced"/>
</dbReference>
<feature type="compositionally biased region" description="Basic and acidic residues" evidence="1">
    <location>
        <begin position="190"/>
        <end position="212"/>
    </location>
</feature>
<dbReference type="CDD" id="cd06759">
    <property type="entry name" value="PDZ3_PDZD2-PDZ1_hPro-IL-16-like"/>
    <property type="match status" value="1"/>
</dbReference>
<dbReference type="RefSeq" id="XP_018328633.1">
    <property type="nucleotide sequence ID" value="XM_018473131.2"/>
</dbReference>
<dbReference type="Pfam" id="PF00595">
    <property type="entry name" value="PDZ"/>
    <property type="match status" value="1"/>
</dbReference>
<keyword evidence="3" id="KW-1185">Reference proteome</keyword>
<dbReference type="GO" id="GO:0005125">
    <property type="term" value="F:cytokine activity"/>
    <property type="evidence" value="ECO:0007669"/>
    <property type="project" value="InterPro"/>
</dbReference>
<evidence type="ECO:0000256" key="1">
    <source>
        <dbReference type="SAM" id="MobiDB-lite"/>
    </source>
</evidence>
<name>A0A1W4X8A0_AGRPL</name>
<dbReference type="InterPro" id="IPR055287">
    <property type="entry name" value="IL-16-like"/>
</dbReference>
<dbReference type="PROSITE" id="PS50106">
    <property type="entry name" value="PDZ"/>
    <property type="match status" value="1"/>
</dbReference>
<evidence type="ECO:0000313" key="3">
    <source>
        <dbReference type="Proteomes" id="UP000192223"/>
    </source>
</evidence>
<dbReference type="STRING" id="224129.A0A1W4X8A0"/>
<dbReference type="AlphaFoldDB" id="A0A1W4X8A0"/>
<dbReference type="PANTHER" id="PTHR48484">
    <property type="entry name" value="PRO-INTERLEUKIN-16"/>
    <property type="match status" value="1"/>
</dbReference>
<feature type="region of interest" description="Disordered" evidence="1">
    <location>
        <begin position="160"/>
        <end position="212"/>
    </location>
</feature>
<dbReference type="SMART" id="SM00228">
    <property type="entry name" value="PDZ"/>
    <property type="match status" value="1"/>
</dbReference>
<dbReference type="GeneID" id="108739289"/>
<dbReference type="GO" id="GO:0050930">
    <property type="term" value="P:induction of positive chemotaxis"/>
    <property type="evidence" value="ECO:0007669"/>
    <property type="project" value="InterPro"/>
</dbReference>
<feature type="region of interest" description="Disordered" evidence="1">
    <location>
        <begin position="227"/>
        <end position="259"/>
    </location>
</feature>
<reference evidence="4" key="1">
    <citation type="submission" date="2025-08" db="UniProtKB">
        <authorList>
            <consortium name="RefSeq"/>
        </authorList>
    </citation>
    <scope>IDENTIFICATION</scope>
    <source>
        <tissue evidence="4">Entire body</tissue>
    </source>
</reference>
<feature type="compositionally biased region" description="Polar residues" evidence="1">
    <location>
        <begin position="82"/>
        <end position="91"/>
    </location>
</feature>
<dbReference type="OrthoDB" id="6022711at2759"/>
<gene>
    <name evidence="4" type="primary">LOC108739289</name>
</gene>
<feature type="domain" description="PDZ" evidence="2">
    <location>
        <begin position="412"/>
        <end position="486"/>
    </location>
</feature>
<dbReference type="PANTHER" id="PTHR48484:SF2">
    <property type="entry name" value="PRO-INTERLEUKIN-16"/>
    <property type="match status" value="1"/>
</dbReference>